<dbReference type="Pfam" id="PF00665">
    <property type="entry name" value="rve"/>
    <property type="match status" value="1"/>
</dbReference>
<evidence type="ECO:0000256" key="12">
    <source>
        <dbReference type="ARBA" id="ARBA00022932"/>
    </source>
</evidence>
<dbReference type="GO" id="GO:0004519">
    <property type="term" value="F:endonuclease activity"/>
    <property type="evidence" value="ECO:0007669"/>
    <property type="project" value="UniProtKB-KW"/>
</dbReference>
<keyword evidence="1" id="KW-0645">Protease</keyword>
<evidence type="ECO:0000256" key="8">
    <source>
        <dbReference type="ARBA" id="ARBA00022801"/>
    </source>
</evidence>
<dbReference type="PANTHER" id="PTHR37984:SF15">
    <property type="entry name" value="INTEGRASE CATALYTIC DOMAIN-CONTAINING PROTEIN"/>
    <property type="match status" value="1"/>
</dbReference>
<dbReference type="InterPro" id="IPR036397">
    <property type="entry name" value="RNaseH_sf"/>
</dbReference>
<evidence type="ECO:0000256" key="13">
    <source>
        <dbReference type="ARBA" id="ARBA00023125"/>
    </source>
</evidence>
<evidence type="ECO:0000256" key="9">
    <source>
        <dbReference type="ARBA" id="ARBA00022842"/>
    </source>
</evidence>
<dbReference type="Pfam" id="PF17921">
    <property type="entry name" value="Integrase_H2C2"/>
    <property type="match status" value="1"/>
</dbReference>
<protein>
    <recommendedName>
        <fullName evidence="15">Gypsy retrotransposon integrase-like protein 1</fullName>
    </recommendedName>
</protein>
<evidence type="ECO:0000256" key="1">
    <source>
        <dbReference type="ARBA" id="ARBA00022670"/>
    </source>
</evidence>
<keyword evidence="7" id="KW-0255">Endonuclease</keyword>
<dbReference type="AlphaFoldDB" id="A0A3Q2QFS9"/>
<evidence type="ECO:0000256" key="5">
    <source>
        <dbReference type="ARBA" id="ARBA00022723"/>
    </source>
</evidence>
<dbReference type="STRING" id="8078.ENSFHEP00000025981"/>
<keyword evidence="12" id="KW-0239">DNA-directed DNA polymerase</keyword>
<dbReference type="PROSITE" id="PS50994">
    <property type="entry name" value="INTEGRASE"/>
    <property type="match status" value="1"/>
</dbReference>
<accession>A0A3Q2QFS9</accession>
<dbReference type="GO" id="GO:0046872">
    <property type="term" value="F:metal ion binding"/>
    <property type="evidence" value="ECO:0007669"/>
    <property type="project" value="UniProtKB-KW"/>
</dbReference>
<dbReference type="CDD" id="cd09274">
    <property type="entry name" value="RNase_HI_RT_Ty3"/>
    <property type="match status" value="1"/>
</dbReference>
<evidence type="ECO:0000256" key="14">
    <source>
        <dbReference type="ARBA" id="ARBA00023172"/>
    </source>
</evidence>
<evidence type="ECO:0000313" key="17">
    <source>
        <dbReference type="Ensembl" id="ENSFHEP00000025981.1"/>
    </source>
</evidence>
<keyword evidence="8" id="KW-0378">Hydrolase</keyword>
<dbReference type="GO" id="GO:0006310">
    <property type="term" value="P:DNA recombination"/>
    <property type="evidence" value="ECO:0007669"/>
    <property type="project" value="UniProtKB-KW"/>
</dbReference>
<feature type="domain" description="Integrase catalytic" evidence="16">
    <location>
        <begin position="280"/>
        <end position="439"/>
    </location>
</feature>
<keyword evidence="3" id="KW-0548">Nucleotidyltransferase</keyword>
<evidence type="ECO:0000256" key="7">
    <source>
        <dbReference type="ARBA" id="ARBA00022759"/>
    </source>
</evidence>
<dbReference type="GO" id="GO:0006508">
    <property type="term" value="P:proteolysis"/>
    <property type="evidence" value="ECO:0007669"/>
    <property type="project" value="UniProtKB-KW"/>
</dbReference>
<dbReference type="Pfam" id="PF24626">
    <property type="entry name" value="SH3_Tf2-1"/>
    <property type="match status" value="1"/>
</dbReference>
<dbReference type="GO" id="GO:0015074">
    <property type="term" value="P:DNA integration"/>
    <property type="evidence" value="ECO:0007669"/>
    <property type="project" value="UniProtKB-KW"/>
</dbReference>
<dbReference type="SUPFAM" id="SSF53098">
    <property type="entry name" value="Ribonuclease H-like"/>
    <property type="match status" value="1"/>
</dbReference>
<dbReference type="InterPro" id="IPR050951">
    <property type="entry name" value="Retrovirus_Pol_polyprotein"/>
</dbReference>
<dbReference type="InterPro" id="IPR001584">
    <property type="entry name" value="Integrase_cat-core"/>
</dbReference>
<evidence type="ECO:0000313" key="18">
    <source>
        <dbReference type="Proteomes" id="UP000265000"/>
    </source>
</evidence>
<keyword evidence="5" id="KW-0479">Metal-binding</keyword>
<evidence type="ECO:0000256" key="11">
    <source>
        <dbReference type="ARBA" id="ARBA00022918"/>
    </source>
</evidence>
<dbReference type="InterPro" id="IPR041373">
    <property type="entry name" value="RT_RNaseH"/>
</dbReference>
<dbReference type="InterPro" id="IPR012337">
    <property type="entry name" value="RNaseH-like_sf"/>
</dbReference>
<dbReference type="InterPro" id="IPR043502">
    <property type="entry name" value="DNA/RNA_pol_sf"/>
</dbReference>
<dbReference type="Gene3D" id="3.10.20.370">
    <property type="match status" value="1"/>
</dbReference>
<evidence type="ECO:0000256" key="6">
    <source>
        <dbReference type="ARBA" id="ARBA00022750"/>
    </source>
</evidence>
<keyword evidence="18" id="KW-1185">Reference proteome</keyword>
<evidence type="ECO:0000256" key="10">
    <source>
        <dbReference type="ARBA" id="ARBA00022908"/>
    </source>
</evidence>
<keyword evidence="4" id="KW-0540">Nuclease</keyword>
<reference evidence="17" key="2">
    <citation type="submission" date="2025-09" db="UniProtKB">
        <authorList>
            <consortium name="Ensembl"/>
        </authorList>
    </citation>
    <scope>IDENTIFICATION</scope>
</reference>
<dbReference type="InterPro" id="IPR041588">
    <property type="entry name" value="Integrase_H2C2"/>
</dbReference>
<dbReference type="Proteomes" id="UP000265000">
    <property type="component" value="Unplaced"/>
</dbReference>
<dbReference type="GO" id="GO:0003887">
    <property type="term" value="F:DNA-directed DNA polymerase activity"/>
    <property type="evidence" value="ECO:0007669"/>
    <property type="project" value="UniProtKB-KW"/>
</dbReference>
<dbReference type="SUPFAM" id="SSF56672">
    <property type="entry name" value="DNA/RNA polymerases"/>
    <property type="match status" value="1"/>
</dbReference>
<evidence type="ECO:0000256" key="2">
    <source>
        <dbReference type="ARBA" id="ARBA00022679"/>
    </source>
</evidence>
<keyword evidence="2" id="KW-0808">Transferase</keyword>
<dbReference type="GO" id="GO:0003964">
    <property type="term" value="F:RNA-directed DNA polymerase activity"/>
    <property type="evidence" value="ECO:0007669"/>
    <property type="project" value="UniProtKB-KW"/>
</dbReference>
<sequence>FAWNEQADQAFKRLKSLFTSAPVLVSPDPERQFIVEVDASSSGVGAVLSQESTDGRIHPCAFFSRRLSKAEQNYDVGNRELLAVKLALEEWRHWLEGSKLPFLVWTDHRNLEYLKTAKRLNPRQARWALFFGRFDFTLSYRPGSKNGKPDALSRVFETSEKDLDQERGFILPDTVRCAVSRLGLEREVRESLGSAQVPKACPKDRLFVPHHLRPKVIDFCHSSRLYGHPGISKTLRLIRSQFWWPSLTTDVSQFVSACPPCNQAKASRRPPAGLLRPLPVPSRPWSSLSMDFVTGLPPSDGYTVILTIVDRFSKMVHLVPLSKLPSAKEMGLILAKEVFRLHGLPSDIVSDRGPQFVARYWQEFCAMLGISVNLSSGFHPQTDGQSERMNQEVETKIRLFCQSDPSKWARDLPWVEHAINATPSCSTGLSPFYVVYGFQPPVFATEEVKSRVPSARLSAIRCQRAWRKAKKAILAASSNQARAANRRRSPAPQYQVGDRVWLSTRDLPLKVDSKKLAPRYIGPFTITKLVNPVAVRLRLPPAMKVHPTFHVS</sequence>
<dbReference type="FunFam" id="3.30.420.10:FF:000032">
    <property type="entry name" value="Retrovirus-related Pol polyprotein from transposon 297-like Protein"/>
    <property type="match status" value="1"/>
</dbReference>
<dbReference type="GO" id="GO:0003677">
    <property type="term" value="F:DNA binding"/>
    <property type="evidence" value="ECO:0007669"/>
    <property type="project" value="UniProtKB-KW"/>
</dbReference>
<dbReference type="Gene3D" id="1.10.340.70">
    <property type="match status" value="1"/>
</dbReference>
<evidence type="ECO:0000256" key="4">
    <source>
        <dbReference type="ARBA" id="ARBA00022722"/>
    </source>
</evidence>
<organism evidence="17 18">
    <name type="scientific">Fundulus heteroclitus</name>
    <name type="common">Killifish</name>
    <name type="synonym">Mummichog</name>
    <dbReference type="NCBI Taxonomy" id="8078"/>
    <lineage>
        <taxon>Eukaryota</taxon>
        <taxon>Metazoa</taxon>
        <taxon>Chordata</taxon>
        <taxon>Craniata</taxon>
        <taxon>Vertebrata</taxon>
        <taxon>Euteleostomi</taxon>
        <taxon>Actinopterygii</taxon>
        <taxon>Neopterygii</taxon>
        <taxon>Teleostei</taxon>
        <taxon>Neoteleostei</taxon>
        <taxon>Acanthomorphata</taxon>
        <taxon>Ovalentaria</taxon>
        <taxon>Atherinomorphae</taxon>
        <taxon>Cyprinodontiformes</taxon>
        <taxon>Fundulidae</taxon>
        <taxon>Fundulus</taxon>
    </lineage>
</organism>
<keyword evidence="9" id="KW-0460">Magnesium</keyword>
<evidence type="ECO:0000259" key="16">
    <source>
        <dbReference type="PROSITE" id="PS50994"/>
    </source>
</evidence>
<keyword evidence="14" id="KW-0233">DNA recombination</keyword>
<dbReference type="InterPro" id="IPR056924">
    <property type="entry name" value="SH3_Tf2-1"/>
</dbReference>
<keyword evidence="11" id="KW-0695">RNA-directed DNA polymerase</keyword>
<dbReference type="Pfam" id="PF17917">
    <property type="entry name" value="RT_RNaseH"/>
    <property type="match status" value="1"/>
</dbReference>
<proteinExistence type="predicted"/>
<dbReference type="PANTHER" id="PTHR37984">
    <property type="entry name" value="PROTEIN CBG26694"/>
    <property type="match status" value="1"/>
</dbReference>
<dbReference type="GeneTree" id="ENSGT01060000248608"/>
<keyword evidence="6" id="KW-0064">Aspartyl protease</keyword>
<dbReference type="Gene3D" id="3.30.420.10">
    <property type="entry name" value="Ribonuclease H-like superfamily/Ribonuclease H"/>
    <property type="match status" value="1"/>
</dbReference>
<dbReference type="FunFam" id="3.10.20.370:FF:000003">
    <property type="entry name" value="Transposon Tf2-6 polyprotein"/>
    <property type="match status" value="1"/>
</dbReference>
<name>A0A3Q2QFS9_FUNHE</name>
<dbReference type="Ensembl" id="ENSFHET00000003866.1">
    <property type="protein sequence ID" value="ENSFHEP00000025981.1"/>
    <property type="gene ID" value="ENSFHEG00000008516.1"/>
</dbReference>
<dbReference type="FunFam" id="1.10.340.70:FF:000001">
    <property type="entry name" value="Retrovirus-related Pol polyprotein from transposon gypsy-like Protein"/>
    <property type="match status" value="1"/>
</dbReference>
<keyword evidence="13" id="KW-0238">DNA-binding</keyword>
<evidence type="ECO:0000256" key="3">
    <source>
        <dbReference type="ARBA" id="ARBA00022695"/>
    </source>
</evidence>
<reference evidence="17" key="1">
    <citation type="submission" date="2025-08" db="UniProtKB">
        <authorList>
            <consortium name="Ensembl"/>
        </authorList>
    </citation>
    <scope>IDENTIFICATION</scope>
</reference>
<dbReference type="GO" id="GO:0004190">
    <property type="term" value="F:aspartic-type endopeptidase activity"/>
    <property type="evidence" value="ECO:0007669"/>
    <property type="project" value="UniProtKB-KW"/>
</dbReference>
<evidence type="ECO:0000256" key="15">
    <source>
        <dbReference type="ARBA" id="ARBA00039658"/>
    </source>
</evidence>
<keyword evidence="10" id="KW-0229">DNA integration</keyword>